<evidence type="ECO:0000313" key="1">
    <source>
        <dbReference type="EMBL" id="GAI40752.1"/>
    </source>
</evidence>
<dbReference type="Gene3D" id="3.40.50.11900">
    <property type="match status" value="1"/>
</dbReference>
<dbReference type="AlphaFoldDB" id="X1N9R0"/>
<organism evidence="1">
    <name type="scientific">marine sediment metagenome</name>
    <dbReference type="NCBI Taxonomy" id="412755"/>
    <lineage>
        <taxon>unclassified sequences</taxon>
        <taxon>metagenomes</taxon>
        <taxon>ecological metagenomes</taxon>
    </lineage>
</organism>
<dbReference type="EMBL" id="BARV01030387">
    <property type="protein sequence ID" value="GAI40752.1"/>
    <property type="molecule type" value="Genomic_DNA"/>
</dbReference>
<protein>
    <submittedName>
        <fullName evidence="1">Uncharacterized protein</fullName>
    </submittedName>
</protein>
<name>X1N9R0_9ZZZZ</name>
<accession>X1N9R0</accession>
<gene>
    <name evidence="1" type="ORF">S06H3_48273</name>
</gene>
<sequence length="63" mass="7482">MIWYQLSFEEVYDLECSIVSQAMDKMNIPLLKLESSYEYSREAVGPLTTRIESFIETVRQRRS</sequence>
<comment type="caution">
    <text evidence="1">The sequence shown here is derived from an EMBL/GenBank/DDBJ whole genome shotgun (WGS) entry which is preliminary data.</text>
</comment>
<reference evidence="1" key="1">
    <citation type="journal article" date="2014" name="Front. Microbiol.">
        <title>High frequency of phylogenetically diverse reductive dehalogenase-homologous genes in deep subseafloor sedimentary metagenomes.</title>
        <authorList>
            <person name="Kawai M."/>
            <person name="Futagami T."/>
            <person name="Toyoda A."/>
            <person name="Takaki Y."/>
            <person name="Nishi S."/>
            <person name="Hori S."/>
            <person name="Arai W."/>
            <person name="Tsubouchi T."/>
            <person name="Morono Y."/>
            <person name="Uchiyama I."/>
            <person name="Ito T."/>
            <person name="Fujiyama A."/>
            <person name="Inagaki F."/>
            <person name="Takami H."/>
        </authorList>
    </citation>
    <scope>NUCLEOTIDE SEQUENCE</scope>
    <source>
        <strain evidence="1">Expedition CK06-06</strain>
    </source>
</reference>
<proteinExistence type="predicted"/>
<dbReference type="InterPro" id="IPR010327">
    <property type="entry name" value="FldB/FldC_alpha/beta"/>
</dbReference>
<dbReference type="Pfam" id="PF06050">
    <property type="entry name" value="HGD-D"/>
    <property type="match status" value="1"/>
</dbReference>